<accession>A0A0C3S6H0</accession>
<protein>
    <recommendedName>
        <fullName evidence="2">Fungal-type protein kinase domain-containing protein</fullName>
    </recommendedName>
</protein>
<evidence type="ECO:0000313" key="3">
    <source>
        <dbReference type="EMBL" id="KIP04125.1"/>
    </source>
</evidence>
<name>A0A0C3S6H0_PHLG1</name>
<feature type="region of interest" description="Disordered" evidence="1">
    <location>
        <begin position="1"/>
        <end position="22"/>
    </location>
</feature>
<dbReference type="InterPro" id="IPR011009">
    <property type="entry name" value="Kinase-like_dom_sf"/>
</dbReference>
<dbReference type="AlphaFoldDB" id="A0A0C3S6H0"/>
<evidence type="ECO:0000313" key="4">
    <source>
        <dbReference type="Proteomes" id="UP000053257"/>
    </source>
</evidence>
<feature type="compositionally biased region" description="Polar residues" evidence="1">
    <location>
        <begin position="833"/>
        <end position="842"/>
    </location>
</feature>
<feature type="region of interest" description="Disordered" evidence="1">
    <location>
        <begin position="780"/>
        <end position="842"/>
    </location>
</feature>
<feature type="compositionally biased region" description="Basic and acidic residues" evidence="1">
    <location>
        <begin position="780"/>
        <end position="796"/>
    </location>
</feature>
<sequence length="842" mass="93692">MAPAPSTLQHDAAHHRSLPNFETPKVKRISNAAVSSPGYVQVRTDAKRKNTLHALCERVPQLPVDFFLGPKGILPPLHPDLDIPTVVAKLKATKDLVINSDGGRWATYARDPSQYDEHEDVVFKYIAEITAAVQNASGIGSSSTLEFKCNPSLSPSSSTRTNDTKPDCYGLLKGARTNVVNGNPYWVDIAVPGEFKKNTANSNWEQTLWSLNYIMQEDAERRFVFAFSIEDTKMRVWFASRSEVLVSFPFDFITDYRRTITFFLRLMYASEVQLGWDSTMKRLSPRHELGNVQYDILCDGVWYRTVRLISDVGAGALRGRGTRVWEVNETTTDDHGDVIVDPTPRVLKDSWVDASREREAVIMQKIREDASKCQDPLVLGLNFDKYFMKIKASWDVTIAGAVDDTHALIRCGRYFEGMAREPLMICSPTKKRRAKYDSNGPLGPTGAIKLPDTYVERVLEYDAKIHHRVVFTEVGVTVTEIGTLSGALRALADATRALFILHRSGWVHRDISTGNILVVNGGGRLSDLEYAKKQGDPGHRGVRTGTPFFMATEVERNTYLHGATPSSRKNRAQVSGGSNAERLQWLAPWDEDPDSDATDGFGQPKGPKPRPRDREEEALEFARITGEAFHHNPLHDFESMFWVGAWILACSDFVREGKAPSAMSDEDWKVCVRRHAAFGQTLFGAENMRYEVFVSARSFLQGAKGLLGPVYGVVYDLDVFRTELLNEYTAASIRHRDSSQEISFSSMVGVDLYISLIALFDGNALDLRKGDNDLTINVSTRDEKRLQMQEASKQESEPAASDDEEDGGPNAKRRKTGGAGSATSGPSRGTRSLASRNRSGGQ</sequence>
<dbReference type="OrthoDB" id="2748442at2759"/>
<organism evidence="3 4">
    <name type="scientific">Phlebiopsis gigantea (strain 11061_1 CR5-6)</name>
    <name type="common">White-rot fungus</name>
    <name type="synonym">Peniophora gigantea</name>
    <dbReference type="NCBI Taxonomy" id="745531"/>
    <lineage>
        <taxon>Eukaryota</taxon>
        <taxon>Fungi</taxon>
        <taxon>Dikarya</taxon>
        <taxon>Basidiomycota</taxon>
        <taxon>Agaricomycotina</taxon>
        <taxon>Agaricomycetes</taxon>
        <taxon>Polyporales</taxon>
        <taxon>Phanerochaetaceae</taxon>
        <taxon>Phlebiopsis</taxon>
    </lineage>
</organism>
<dbReference type="PANTHER" id="PTHR38248">
    <property type="entry name" value="FUNK1 6"/>
    <property type="match status" value="1"/>
</dbReference>
<dbReference type="Proteomes" id="UP000053257">
    <property type="component" value="Unassembled WGS sequence"/>
</dbReference>
<dbReference type="EMBL" id="KN840586">
    <property type="protein sequence ID" value="KIP04125.1"/>
    <property type="molecule type" value="Genomic_DNA"/>
</dbReference>
<dbReference type="Pfam" id="PF17667">
    <property type="entry name" value="Pkinase_fungal"/>
    <property type="match status" value="1"/>
</dbReference>
<gene>
    <name evidence="3" type="ORF">PHLGIDRAFT_494333</name>
</gene>
<proteinExistence type="predicted"/>
<reference evidence="3 4" key="1">
    <citation type="journal article" date="2014" name="PLoS Genet.">
        <title>Analysis of the Phlebiopsis gigantea genome, transcriptome and secretome provides insight into its pioneer colonization strategies of wood.</title>
        <authorList>
            <person name="Hori C."/>
            <person name="Ishida T."/>
            <person name="Igarashi K."/>
            <person name="Samejima M."/>
            <person name="Suzuki H."/>
            <person name="Master E."/>
            <person name="Ferreira P."/>
            <person name="Ruiz-Duenas F.J."/>
            <person name="Held B."/>
            <person name="Canessa P."/>
            <person name="Larrondo L.F."/>
            <person name="Schmoll M."/>
            <person name="Druzhinina I.S."/>
            <person name="Kubicek C.P."/>
            <person name="Gaskell J.A."/>
            <person name="Kersten P."/>
            <person name="St John F."/>
            <person name="Glasner J."/>
            <person name="Sabat G."/>
            <person name="Splinter BonDurant S."/>
            <person name="Syed K."/>
            <person name="Yadav J."/>
            <person name="Mgbeahuruike A.C."/>
            <person name="Kovalchuk A."/>
            <person name="Asiegbu F.O."/>
            <person name="Lackner G."/>
            <person name="Hoffmeister D."/>
            <person name="Rencoret J."/>
            <person name="Gutierrez A."/>
            <person name="Sun H."/>
            <person name="Lindquist E."/>
            <person name="Barry K."/>
            <person name="Riley R."/>
            <person name="Grigoriev I.V."/>
            <person name="Henrissat B."/>
            <person name="Kues U."/>
            <person name="Berka R.M."/>
            <person name="Martinez A.T."/>
            <person name="Covert S.F."/>
            <person name="Blanchette R.A."/>
            <person name="Cullen D."/>
        </authorList>
    </citation>
    <scope>NUCLEOTIDE SEQUENCE [LARGE SCALE GENOMIC DNA]</scope>
    <source>
        <strain evidence="3 4">11061_1 CR5-6</strain>
    </source>
</reference>
<feature type="region of interest" description="Disordered" evidence="1">
    <location>
        <begin position="560"/>
        <end position="616"/>
    </location>
</feature>
<dbReference type="PANTHER" id="PTHR38248:SF2">
    <property type="entry name" value="FUNK1 11"/>
    <property type="match status" value="1"/>
</dbReference>
<feature type="compositionally biased region" description="Low complexity" evidence="1">
    <location>
        <begin position="821"/>
        <end position="832"/>
    </location>
</feature>
<evidence type="ECO:0000256" key="1">
    <source>
        <dbReference type="SAM" id="MobiDB-lite"/>
    </source>
</evidence>
<dbReference type="SUPFAM" id="SSF56112">
    <property type="entry name" value="Protein kinase-like (PK-like)"/>
    <property type="match status" value="1"/>
</dbReference>
<dbReference type="HOGENOM" id="CLU_011584_1_1_1"/>
<dbReference type="STRING" id="745531.A0A0C3S6H0"/>
<dbReference type="InterPro" id="IPR040976">
    <property type="entry name" value="Pkinase_fungal"/>
</dbReference>
<feature type="domain" description="Fungal-type protein kinase" evidence="2">
    <location>
        <begin position="177"/>
        <end position="647"/>
    </location>
</feature>
<feature type="compositionally biased region" description="Polar residues" evidence="1">
    <location>
        <begin position="564"/>
        <end position="578"/>
    </location>
</feature>
<keyword evidence="4" id="KW-1185">Reference proteome</keyword>
<evidence type="ECO:0000259" key="2">
    <source>
        <dbReference type="Pfam" id="PF17667"/>
    </source>
</evidence>
<dbReference type="Gene3D" id="1.10.510.10">
    <property type="entry name" value="Transferase(Phosphotransferase) domain 1"/>
    <property type="match status" value="1"/>
</dbReference>